<sequence>MGCTLNAHTERRTGTQASPSLAKGTNFKKSLSFAITLIPQLGSVQLNENNGLELPGIFLRVVEGRIPNVTDGTTLYKQCVGDILFFRLTALQQKVVESPYVLDTGHFASSHRTKLSAYEVNHLETPTQRSDLEAVVIEQGFLADALPVSLIGMNCKLTCRYIEFIADRLLVELGQEKHYGSDNPFDFMENISLEGKTNFFEKRVGDYQRAGVMSRAPGEQTHAFTTEEDF</sequence>
<dbReference type="PANTHER" id="PTHR23409">
    <property type="entry name" value="RIBONUCLEOSIDE-DIPHOSPHATE REDUCTASE SMALL CHAIN"/>
    <property type="match status" value="1"/>
</dbReference>
<dbReference type="GO" id="GO:0009263">
    <property type="term" value="P:deoxyribonucleotide biosynthetic process"/>
    <property type="evidence" value="ECO:0007669"/>
    <property type="project" value="InterPro"/>
</dbReference>
<dbReference type="PANTHER" id="PTHR23409:SF18">
    <property type="entry name" value="RIBONUCLEOSIDE-DIPHOSPHATE REDUCTASE SUBUNIT M2"/>
    <property type="match status" value="1"/>
</dbReference>
<dbReference type="Gene3D" id="1.10.620.20">
    <property type="entry name" value="Ribonucleotide Reductase, subunit A"/>
    <property type="match status" value="1"/>
</dbReference>
<feature type="region of interest" description="Disordered" evidence="1">
    <location>
        <begin position="1"/>
        <end position="21"/>
    </location>
</feature>
<dbReference type="InterPro" id="IPR012348">
    <property type="entry name" value="RNR-like"/>
</dbReference>
<dbReference type="Proteomes" id="UP000699462">
    <property type="component" value="Unassembled WGS sequence"/>
</dbReference>
<gene>
    <name evidence="2" type="ORF">P879_05731</name>
</gene>
<reference evidence="2 3" key="1">
    <citation type="submission" date="2019-07" db="EMBL/GenBank/DDBJ databases">
        <title>Annotation for the trematode Paragonimus westermani.</title>
        <authorList>
            <person name="Choi Y.-J."/>
        </authorList>
    </citation>
    <scope>NUCLEOTIDE SEQUENCE [LARGE SCALE GENOMIC DNA]</scope>
    <source>
        <strain evidence="2">180907_Pwestermani</strain>
    </source>
</reference>
<dbReference type="Pfam" id="PF00268">
    <property type="entry name" value="Ribonuc_red_sm"/>
    <property type="match status" value="1"/>
</dbReference>
<protein>
    <submittedName>
        <fullName evidence="2">Uncharacterized protein</fullName>
    </submittedName>
</protein>
<proteinExistence type="predicted"/>
<accession>A0A8T0DE73</accession>
<comment type="caution">
    <text evidence="2">The sequence shown here is derived from an EMBL/GenBank/DDBJ whole genome shotgun (WGS) entry which is preliminary data.</text>
</comment>
<dbReference type="EMBL" id="JTDF01007221">
    <property type="protein sequence ID" value="KAF8565168.1"/>
    <property type="molecule type" value="Genomic_DNA"/>
</dbReference>
<dbReference type="InterPro" id="IPR000358">
    <property type="entry name" value="RNR_small_fam"/>
</dbReference>
<dbReference type="GO" id="GO:0016491">
    <property type="term" value="F:oxidoreductase activity"/>
    <property type="evidence" value="ECO:0007669"/>
    <property type="project" value="InterPro"/>
</dbReference>
<name>A0A8T0DE73_9TREM</name>
<dbReference type="SUPFAM" id="SSF47240">
    <property type="entry name" value="Ferritin-like"/>
    <property type="match status" value="1"/>
</dbReference>
<evidence type="ECO:0000256" key="1">
    <source>
        <dbReference type="SAM" id="MobiDB-lite"/>
    </source>
</evidence>
<evidence type="ECO:0000313" key="3">
    <source>
        <dbReference type="Proteomes" id="UP000699462"/>
    </source>
</evidence>
<dbReference type="OrthoDB" id="10248373at2759"/>
<dbReference type="InterPro" id="IPR009078">
    <property type="entry name" value="Ferritin-like_SF"/>
</dbReference>
<keyword evidence="3" id="KW-1185">Reference proteome</keyword>
<dbReference type="AlphaFoldDB" id="A0A8T0DE73"/>
<organism evidence="2 3">
    <name type="scientific">Paragonimus westermani</name>
    <dbReference type="NCBI Taxonomy" id="34504"/>
    <lineage>
        <taxon>Eukaryota</taxon>
        <taxon>Metazoa</taxon>
        <taxon>Spiralia</taxon>
        <taxon>Lophotrochozoa</taxon>
        <taxon>Platyhelminthes</taxon>
        <taxon>Trematoda</taxon>
        <taxon>Digenea</taxon>
        <taxon>Plagiorchiida</taxon>
        <taxon>Troglotremata</taxon>
        <taxon>Troglotrematidae</taxon>
        <taxon>Paragonimus</taxon>
    </lineage>
</organism>
<evidence type="ECO:0000313" key="2">
    <source>
        <dbReference type="EMBL" id="KAF8565168.1"/>
    </source>
</evidence>